<evidence type="ECO:0000313" key="3">
    <source>
        <dbReference type="Proteomes" id="UP000000262"/>
    </source>
</evidence>
<dbReference type="PANTHER" id="PTHR39209:SF2">
    <property type="entry name" value="CYTOPLASMIC PROTEIN"/>
    <property type="match status" value="1"/>
</dbReference>
<dbReference type="AlphaFoldDB" id="A8A9C5"/>
<dbReference type="STRING" id="453591.Igni_0344"/>
<dbReference type="EMBL" id="CP000816">
    <property type="protein sequence ID" value="ABU81527.1"/>
    <property type="molecule type" value="Genomic_DNA"/>
</dbReference>
<dbReference type="GO" id="GO:0004826">
    <property type="term" value="F:phenylalanine-tRNA ligase activity"/>
    <property type="evidence" value="ECO:0007669"/>
    <property type="project" value="InterPro"/>
</dbReference>
<reference evidence="2" key="2">
    <citation type="journal article" date="2008" name="Genome Biol.">
        <title>A genomic analysis of the archaeal system Ignicoccus hospitalis-Nanoarchaeum equitans.</title>
        <authorList>
            <person name="Podar M."/>
            <person name="Anderson I."/>
            <person name="Makarova K.S."/>
            <person name="Elkins J.G."/>
            <person name="Ivanova N."/>
            <person name="Wall M.A."/>
            <person name="Lykidis A."/>
            <person name="Mavromatis K."/>
            <person name="Sun H."/>
            <person name="Hudson M.E."/>
            <person name="Chen W."/>
            <person name="Deciu C."/>
            <person name="Hutchison D."/>
            <person name="Eads J.R."/>
            <person name="Anderson A."/>
            <person name="Fernandes F."/>
            <person name="Szeto E."/>
            <person name="Lapidus A."/>
            <person name="Kyrpides N.C."/>
            <person name="Saier M.H.Jr."/>
            <person name="Richardson P.M."/>
            <person name="Rachel R."/>
            <person name="Huber H."/>
            <person name="Eisen J.A."/>
            <person name="Koonin E.V."/>
            <person name="Keller M."/>
            <person name="Stetter K.O."/>
        </authorList>
    </citation>
    <scope>NUCLEOTIDE SEQUENCE [LARGE SCALE GENOMIC DNA]</scope>
    <source>
        <strain evidence="2">KIN4/I</strain>
    </source>
</reference>
<keyword evidence="2" id="KW-0670">Pyruvate</keyword>
<gene>
    <name evidence="2" type="ordered locus">Igni_0344</name>
</gene>
<dbReference type="GO" id="GO:0003723">
    <property type="term" value="F:RNA binding"/>
    <property type="evidence" value="ECO:0007669"/>
    <property type="project" value="InterPro"/>
</dbReference>
<dbReference type="RefSeq" id="WP_011998379.1">
    <property type="nucleotide sequence ID" value="NC_009776.1"/>
</dbReference>
<dbReference type="GeneID" id="5562568"/>
<dbReference type="SMART" id="SM00873">
    <property type="entry name" value="B3_4"/>
    <property type="match status" value="1"/>
</dbReference>
<dbReference type="PANTHER" id="PTHR39209">
    <property type="match status" value="1"/>
</dbReference>
<proteinExistence type="predicted"/>
<keyword evidence="3" id="KW-1185">Reference proteome</keyword>
<dbReference type="HOGENOM" id="CLU_076869_2_0_2"/>
<dbReference type="InterPro" id="IPR020825">
    <property type="entry name" value="Phe-tRNA_synthase-like_B3/B4"/>
</dbReference>
<dbReference type="KEGG" id="iho:Igni_0344"/>
<name>A8A9C5_IGNH4</name>
<dbReference type="eggNOG" id="arCOG04250">
    <property type="taxonomic scope" value="Archaea"/>
</dbReference>
<organism evidence="2 3">
    <name type="scientific">Ignicoccus hospitalis (strain KIN4/I / DSM 18386 / JCM 14125)</name>
    <dbReference type="NCBI Taxonomy" id="453591"/>
    <lineage>
        <taxon>Archaea</taxon>
        <taxon>Thermoproteota</taxon>
        <taxon>Thermoprotei</taxon>
        <taxon>Desulfurococcales</taxon>
        <taxon>Desulfurococcaceae</taxon>
        <taxon>Ignicoccus</taxon>
    </lineage>
</organism>
<evidence type="ECO:0000259" key="1">
    <source>
        <dbReference type="SMART" id="SM00873"/>
    </source>
</evidence>
<dbReference type="OrthoDB" id="35982at2157"/>
<dbReference type="Gene3D" id="3.50.40.10">
    <property type="entry name" value="Phenylalanyl-trna Synthetase, Chain B, domain 3"/>
    <property type="match status" value="1"/>
</dbReference>
<protein>
    <submittedName>
        <fullName evidence="2">Phosphoenolpyruvate synthase</fullName>
    </submittedName>
</protein>
<dbReference type="PhylomeDB" id="A8A9C5"/>
<evidence type="ECO:0000313" key="2">
    <source>
        <dbReference type="EMBL" id="ABU81527.1"/>
    </source>
</evidence>
<feature type="domain" description="B3/B4 tRNA-binding" evidence="1">
    <location>
        <begin position="60"/>
        <end position="210"/>
    </location>
</feature>
<dbReference type="Proteomes" id="UP000000262">
    <property type="component" value="Chromosome"/>
</dbReference>
<dbReference type="Pfam" id="PF03483">
    <property type="entry name" value="B3_4"/>
    <property type="match status" value="1"/>
</dbReference>
<dbReference type="InterPro" id="IPR005146">
    <property type="entry name" value="B3/B4_tRNA-bd"/>
</dbReference>
<dbReference type="SUPFAM" id="SSF56037">
    <property type="entry name" value="PheT/TilS domain"/>
    <property type="match status" value="1"/>
</dbReference>
<accession>A8A9C5</accession>
<reference evidence="2" key="1">
    <citation type="submission" date="2007-08" db="EMBL/GenBank/DDBJ databases">
        <authorList>
            <consortium name="US DOE Joint Genome Institute"/>
            <person name="Copeland A."/>
            <person name="Lucas S."/>
            <person name="Lapidus A."/>
            <person name="Barry K."/>
            <person name="Glavina del Rio T."/>
            <person name="Dalin E."/>
            <person name="Tice H."/>
            <person name="Pitluck S."/>
            <person name="Martinez M."/>
            <person name="Zharchuk I."/>
            <person name="Schmutz J."/>
            <person name="Larimer F."/>
            <person name="Land M."/>
            <person name="Hauser L."/>
            <person name="Kyrpides N."/>
            <person name="Anderson I."/>
            <person name="Richardson P."/>
        </authorList>
    </citation>
    <scope>NUCLEOTIDE SEQUENCE</scope>
    <source>
        <strain>KIN4/I</strain>
    </source>
</reference>
<sequence length="219" mass="24429">MISRDAYSKEKGAYLYFAVVKGVEVKEADDEVEALLREAEEGARARLTLESLKEDPKVRAYRKFMWDMGIDPTKVRPSSEALARRALRGRLPRINSLVDLGNAISLKYLVPIGIYDLDNVVGNMTLRRAERGEPFEPIGSDPFELKGIEIVLADEKGPMHLFPYRDSRRTMVTLNTKNALVAGAGVPGVPEEDVEKAVEEIVKFLERRGAEVGEVGRTP</sequence>